<dbReference type="Proteomes" id="UP000015530">
    <property type="component" value="Unassembled WGS sequence"/>
</dbReference>
<dbReference type="AlphaFoldDB" id="T0LLM8"/>
<dbReference type="HOGENOM" id="CLU_3413086_0_0_1"/>
<gene>
    <name evidence="1" type="ORF">CGLO_07763</name>
</gene>
<reference evidence="2" key="1">
    <citation type="journal article" date="2013" name="Mol. Plant Microbe Interact.">
        <title>Global aspects of pacC regulation of pathogenicity genes in Colletotrichum gloeosporioides as revealed by transcriptome analysis.</title>
        <authorList>
            <person name="Alkan N."/>
            <person name="Meng X."/>
            <person name="Friedlander G."/>
            <person name="Reuveni E."/>
            <person name="Sukno S."/>
            <person name="Sherman A."/>
            <person name="Thon M."/>
            <person name="Fluhr R."/>
            <person name="Prusky D."/>
        </authorList>
    </citation>
    <scope>NUCLEOTIDE SEQUENCE [LARGE SCALE GENOMIC DNA]</scope>
    <source>
        <strain evidence="2">Cg-14</strain>
    </source>
</reference>
<evidence type="ECO:0000313" key="2">
    <source>
        <dbReference type="Proteomes" id="UP000015530"/>
    </source>
</evidence>
<name>T0LLM8_COLGC</name>
<proteinExistence type="predicted"/>
<protein>
    <submittedName>
        <fullName evidence="1">Uncharacterized protein</fullName>
    </submittedName>
</protein>
<sequence length="28" mass="3088">MRLFAGVSSKSTAQQLRAATMVMYRSVP</sequence>
<organism evidence="1 2">
    <name type="scientific">Colletotrichum gloeosporioides (strain Cg-14)</name>
    <name type="common">Anthracnose fungus</name>
    <name type="synonym">Glomerella cingulata</name>
    <dbReference type="NCBI Taxonomy" id="1237896"/>
    <lineage>
        <taxon>Eukaryota</taxon>
        <taxon>Fungi</taxon>
        <taxon>Dikarya</taxon>
        <taxon>Ascomycota</taxon>
        <taxon>Pezizomycotina</taxon>
        <taxon>Sordariomycetes</taxon>
        <taxon>Hypocreomycetidae</taxon>
        <taxon>Glomerellales</taxon>
        <taxon>Glomerellaceae</taxon>
        <taxon>Colletotrichum</taxon>
        <taxon>Colletotrichum gloeosporioides species complex</taxon>
    </lineage>
</organism>
<comment type="caution">
    <text evidence="1">The sequence shown here is derived from an EMBL/GenBank/DDBJ whole genome shotgun (WGS) entry which is preliminary data.</text>
</comment>
<evidence type="ECO:0000313" key="1">
    <source>
        <dbReference type="EMBL" id="EQB52601.1"/>
    </source>
</evidence>
<accession>T0LLM8</accession>
<dbReference type="EMBL" id="AMYD01001563">
    <property type="protein sequence ID" value="EQB52601.1"/>
    <property type="molecule type" value="Genomic_DNA"/>
</dbReference>